<dbReference type="GO" id="GO:0008360">
    <property type="term" value="P:regulation of cell shape"/>
    <property type="evidence" value="ECO:0007669"/>
    <property type="project" value="UniProtKB-UniRule"/>
</dbReference>
<sequence length="313" mass="34116">MGGGTGLSVMLRGLKEKPLDITAIVTVADDGGSSGILRQELQMPPPGDIRNVLTALADVEPSLSEMLKYRFPNGTGLAGHSLGNLILAAMTDITGDFVAGIRELSRVLAVRGRVLPAANQAIVLNAEMNDGTIVEGESAIPQAGQRIKRVFFEPEQVEALPEAVQALQEADAILVGPGSLYTSIIPTLLVPKLAQAVKESVAVKIFVCNVMTQPGETDNYKVSDHLEAIQQHVGEHLFDYVIVNDGEIPPQVQDRYAEQGARAVHLDLDEVTKRGYKVIADSLVLFRTYLRHDAEKLSHHIYQLVENWMLRKR</sequence>
<gene>
    <name evidence="3" type="ORF">DQX05_00065</name>
</gene>
<name>A0A3A3GNX1_PANTH</name>
<comment type="caution">
    <text evidence="3">The sequence shown here is derived from an EMBL/GenBank/DDBJ whole genome shotgun (WGS) entry which is preliminary data.</text>
</comment>
<dbReference type="EMBL" id="QYZD01000001">
    <property type="protein sequence ID" value="RJG26990.1"/>
    <property type="molecule type" value="Genomic_DNA"/>
</dbReference>
<evidence type="ECO:0000313" key="4">
    <source>
        <dbReference type="Proteomes" id="UP000266177"/>
    </source>
</evidence>
<evidence type="ECO:0000256" key="1">
    <source>
        <dbReference type="ARBA" id="ARBA00022490"/>
    </source>
</evidence>
<keyword evidence="1 2" id="KW-0963">Cytoplasm</keyword>
<dbReference type="InterPro" id="IPR010119">
    <property type="entry name" value="Gluconeogen_factor"/>
</dbReference>
<dbReference type="PANTHER" id="PTHR30135">
    <property type="entry name" value="UNCHARACTERIZED PROTEIN YVCK-RELATED"/>
    <property type="match status" value="1"/>
</dbReference>
<dbReference type="Proteomes" id="UP000266177">
    <property type="component" value="Unassembled WGS sequence"/>
</dbReference>
<comment type="subcellular location">
    <subcellularLocation>
        <location evidence="2">Cytoplasm</location>
    </subcellularLocation>
</comment>
<organism evidence="3 4">
    <name type="scientific">Paenibacillus thiaminolyticus</name>
    <name type="common">Bacillus thiaminolyticus</name>
    <dbReference type="NCBI Taxonomy" id="49283"/>
    <lineage>
        <taxon>Bacteria</taxon>
        <taxon>Bacillati</taxon>
        <taxon>Bacillota</taxon>
        <taxon>Bacilli</taxon>
        <taxon>Bacillales</taxon>
        <taxon>Paenibacillaceae</taxon>
        <taxon>Paenibacillus</taxon>
    </lineage>
</organism>
<dbReference type="NCBIfam" id="TIGR01826">
    <property type="entry name" value="CofD_related"/>
    <property type="match status" value="1"/>
</dbReference>
<dbReference type="OrthoDB" id="9783842at2"/>
<reference evidence="3 4" key="1">
    <citation type="submission" date="2018-09" db="EMBL/GenBank/DDBJ databases">
        <title>Paenibacillus SK2017-BO5.</title>
        <authorList>
            <person name="Piskunova J.V."/>
            <person name="Dubiley S.A."/>
            <person name="Severinov K.V."/>
        </authorList>
    </citation>
    <scope>NUCLEOTIDE SEQUENCE [LARGE SCALE GENOMIC DNA]</scope>
    <source>
        <strain evidence="3 4">BO5</strain>
    </source>
</reference>
<proteinExistence type="inferred from homology"/>
<dbReference type="PANTHER" id="PTHR30135:SF3">
    <property type="entry name" value="GLUCONEOGENESIS FACTOR-RELATED"/>
    <property type="match status" value="1"/>
</dbReference>
<dbReference type="SUPFAM" id="SSF142338">
    <property type="entry name" value="CofD-like"/>
    <property type="match status" value="1"/>
</dbReference>
<dbReference type="RefSeq" id="WP_119790712.1">
    <property type="nucleotide sequence ID" value="NZ_QYZD01000001.1"/>
</dbReference>
<dbReference type="HAMAP" id="MF_00973">
    <property type="entry name" value="Gluconeogen_factor"/>
    <property type="match status" value="1"/>
</dbReference>
<dbReference type="GO" id="GO:0043743">
    <property type="term" value="F:LPPG:FO 2-phospho-L-lactate transferase activity"/>
    <property type="evidence" value="ECO:0007669"/>
    <property type="project" value="InterPro"/>
</dbReference>
<dbReference type="GO" id="GO:0005737">
    <property type="term" value="C:cytoplasm"/>
    <property type="evidence" value="ECO:0007669"/>
    <property type="project" value="UniProtKB-SubCell"/>
</dbReference>
<protein>
    <recommendedName>
        <fullName evidence="2">Gluconeogenesis factor</fullName>
    </recommendedName>
</protein>
<dbReference type="AlphaFoldDB" id="A0A3A3GNX1"/>
<dbReference type="Gene3D" id="3.40.50.10680">
    <property type="entry name" value="CofD-like domains"/>
    <property type="match status" value="1"/>
</dbReference>
<dbReference type="InterPro" id="IPR038136">
    <property type="entry name" value="CofD-like_dom_sf"/>
</dbReference>
<accession>A0A3A3GNX1</accession>
<evidence type="ECO:0000313" key="3">
    <source>
        <dbReference type="EMBL" id="RJG26990.1"/>
    </source>
</evidence>
<dbReference type="CDD" id="cd07187">
    <property type="entry name" value="YvcK_like"/>
    <property type="match status" value="1"/>
</dbReference>
<dbReference type="Pfam" id="PF01933">
    <property type="entry name" value="CofD"/>
    <property type="match status" value="1"/>
</dbReference>
<comment type="function">
    <text evidence="2">Required for morphogenesis under gluconeogenic growth conditions.</text>
</comment>
<evidence type="ECO:0000256" key="2">
    <source>
        <dbReference type="HAMAP-Rule" id="MF_00973"/>
    </source>
</evidence>
<dbReference type="InterPro" id="IPR002882">
    <property type="entry name" value="CofD"/>
</dbReference>
<comment type="similarity">
    <text evidence="2">Belongs to the gluconeogenesis factor family.</text>
</comment>